<keyword evidence="1" id="KW-1133">Transmembrane helix</keyword>
<keyword evidence="3" id="KW-1185">Reference proteome</keyword>
<accession>A0A8J3DKY2</accession>
<reference evidence="2" key="1">
    <citation type="journal article" date="2014" name="Int. J. Syst. Evol. Microbiol.">
        <title>Complete genome sequence of Corynebacterium casei LMG S-19264T (=DSM 44701T), isolated from a smear-ripened cheese.</title>
        <authorList>
            <consortium name="US DOE Joint Genome Institute (JGI-PGF)"/>
            <person name="Walter F."/>
            <person name="Albersmeier A."/>
            <person name="Kalinowski J."/>
            <person name="Ruckert C."/>
        </authorList>
    </citation>
    <scope>NUCLEOTIDE SEQUENCE</scope>
    <source>
        <strain evidence="2">KCTC 42097</strain>
    </source>
</reference>
<dbReference type="AlphaFoldDB" id="A0A8J3DKY2"/>
<name>A0A8J3DKY2_9HYPH</name>
<dbReference type="InterPro" id="IPR021265">
    <property type="entry name" value="DUF2842"/>
</dbReference>
<evidence type="ECO:0000256" key="1">
    <source>
        <dbReference type="SAM" id="Phobius"/>
    </source>
</evidence>
<keyword evidence="1" id="KW-0472">Membrane</keyword>
<evidence type="ECO:0000313" key="3">
    <source>
        <dbReference type="Proteomes" id="UP000641137"/>
    </source>
</evidence>
<reference evidence="2" key="2">
    <citation type="submission" date="2020-09" db="EMBL/GenBank/DDBJ databases">
        <authorList>
            <person name="Sun Q."/>
            <person name="Kim S."/>
        </authorList>
    </citation>
    <scope>NUCLEOTIDE SEQUENCE</scope>
    <source>
        <strain evidence="2">KCTC 42097</strain>
    </source>
</reference>
<dbReference type="EMBL" id="BMZO01000011">
    <property type="protein sequence ID" value="GHC79135.1"/>
    <property type="molecule type" value="Genomic_DNA"/>
</dbReference>
<evidence type="ECO:0008006" key="4">
    <source>
        <dbReference type="Google" id="ProtNLM"/>
    </source>
</evidence>
<sequence>MNIRIKKLIGTVLLVALVVIYAIMATAIAVAQLAESGPVAHMLYFLTTGLLWVLPAMGIIKWMASDRRGLKKASAISDR</sequence>
<protein>
    <recommendedName>
        <fullName evidence="4">DUF2842 domain-containing protein</fullName>
    </recommendedName>
</protein>
<feature type="transmembrane region" description="Helical" evidence="1">
    <location>
        <begin position="43"/>
        <end position="64"/>
    </location>
</feature>
<dbReference type="RefSeq" id="WP_189492365.1">
    <property type="nucleotide sequence ID" value="NZ_BMZO01000011.1"/>
</dbReference>
<feature type="transmembrane region" description="Helical" evidence="1">
    <location>
        <begin position="12"/>
        <end position="31"/>
    </location>
</feature>
<dbReference type="Pfam" id="PF11003">
    <property type="entry name" value="DUF2842"/>
    <property type="match status" value="1"/>
</dbReference>
<keyword evidence="1" id="KW-0812">Transmembrane</keyword>
<comment type="caution">
    <text evidence="2">The sequence shown here is derived from an EMBL/GenBank/DDBJ whole genome shotgun (WGS) entry which is preliminary data.</text>
</comment>
<gene>
    <name evidence="2" type="ORF">GCM10010136_31440</name>
</gene>
<organism evidence="2 3">
    <name type="scientific">Limoniibacter endophyticus</name>
    <dbReference type="NCBI Taxonomy" id="1565040"/>
    <lineage>
        <taxon>Bacteria</taxon>
        <taxon>Pseudomonadati</taxon>
        <taxon>Pseudomonadota</taxon>
        <taxon>Alphaproteobacteria</taxon>
        <taxon>Hyphomicrobiales</taxon>
        <taxon>Bartonellaceae</taxon>
        <taxon>Limoniibacter</taxon>
    </lineage>
</organism>
<evidence type="ECO:0000313" key="2">
    <source>
        <dbReference type="EMBL" id="GHC79135.1"/>
    </source>
</evidence>
<dbReference type="Proteomes" id="UP000641137">
    <property type="component" value="Unassembled WGS sequence"/>
</dbReference>
<proteinExistence type="predicted"/>